<evidence type="ECO:0000313" key="3">
    <source>
        <dbReference type="Proteomes" id="UP000050277"/>
    </source>
</evidence>
<gene>
    <name evidence="2" type="ORF">SE18_00530</name>
</gene>
<keyword evidence="1" id="KW-0732">Signal</keyword>
<dbReference type="STRING" id="70996.SE18_00530"/>
<dbReference type="EMBL" id="LGKP01000003">
    <property type="protein sequence ID" value="KPL91880.1"/>
    <property type="molecule type" value="Genomic_DNA"/>
</dbReference>
<proteinExistence type="predicted"/>
<dbReference type="Proteomes" id="UP000050277">
    <property type="component" value="Unassembled WGS sequence"/>
</dbReference>
<sequence length="112" mass="11946">MVRRKRLVAASVLCSLMLLFANSTYAAFTEVNANCFRPWLSSTLSWGGDANTDIPGSHTLNVRLTKSGVQQGFLSDNNAPWTVSSSTGGVSGGGVWQVTAWMDSVSETCVVN</sequence>
<comment type="caution">
    <text evidence="2">The sequence shown here is derived from an EMBL/GenBank/DDBJ whole genome shotgun (WGS) entry which is preliminary data.</text>
</comment>
<keyword evidence="3" id="KW-1185">Reference proteome</keyword>
<dbReference type="RefSeq" id="WP_054532463.1">
    <property type="nucleotide sequence ID" value="NZ_LGKP01000003.1"/>
</dbReference>
<dbReference type="AlphaFoldDB" id="A0A0P6YE52"/>
<accession>A0A0P6YE52</accession>
<evidence type="ECO:0000313" key="2">
    <source>
        <dbReference type="EMBL" id="KPL91880.1"/>
    </source>
</evidence>
<protein>
    <submittedName>
        <fullName evidence="2">Uncharacterized protein</fullName>
    </submittedName>
</protein>
<name>A0A0P6YE52_9CHLR</name>
<feature type="signal peptide" evidence="1">
    <location>
        <begin position="1"/>
        <end position="26"/>
    </location>
</feature>
<organism evidence="2 3">
    <name type="scientific">Herpetosiphon geysericola</name>
    <dbReference type="NCBI Taxonomy" id="70996"/>
    <lineage>
        <taxon>Bacteria</taxon>
        <taxon>Bacillati</taxon>
        <taxon>Chloroflexota</taxon>
        <taxon>Chloroflexia</taxon>
        <taxon>Herpetosiphonales</taxon>
        <taxon>Herpetosiphonaceae</taxon>
        <taxon>Herpetosiphon</taxon>
    </lineage>
</organism>
<reference evidence="2 3" key="1">
    <citation type="submission" date="2015-07" db="EMBL/GenBank/DDBJ databases">
        <title>Whole genome sequence of Herpetosiphon geysericola DSM 7119.</title>
        <authorList>
            <person name="Hemp J."/>
            <person name="Ward L.M."/>
            <person name="Pace L.A."/>
            <person name="Fischer W.W."/>
        </authorList>
    </citation>
    <scope>NUCLEOTIDE SEQUENCE [LARGE SCALE GENOMIC DNA]</scope>
    <source>
        <strain evidence="2 3">DSM 7119</strain>
    </source>
</reference>
<evidence type="ECO:0000256" key="1">
    <source>
        <dbReference type="SAM" id="SignalP"/>
    </source>
</evidence>
<feature type="chain" id="PRO_5006133530" evidence="1">
    <location>
        <begin position="27"/>
        <end position="112"/>
    </location>
</feature>